<keyword evidence="4 6" id="KW-0720">Serine protease</keyword>
<keyword evidence="5" id="KW-1015">Disulfide bond</keyword>
<feature type="signal peptide" evidence="7">
    <location>
        <begin position="1"/>
        <end position="23"/>
    </location>
</feature>
<dbReference type="InterPro" id="IPR050430">
    <property type="entry name" value="Peptidase_S1"/>
</dbReference>
<evidence type="ECO:0000256" key="6">
    <source>
        <dbReference type="RuleBase" id="RU363034"/>
    </source>
</evidence>
<dbReference type="Proteomes" id="UP001353858">
    <property type="component" value="Unassembled WGS sequence"/>
</dbReference>
<evidence type="ECO:0000256" key="1">
    <source>
        <dbReference type="ARBA" id="ARBA00007664"/>
    </source>
</evidence>
<gene>
    <name evidence="9" type="ORF">RN001_011405</name>
</gene>
<dbReference type="InterPro" id="IPR033116">
    <property type="entry name" value="TRYPSIN_SER"/>
</dbReference>
<evidence type="ECO:0000313" key="10">
    <source>
        <dbReference type="Proteomes" id="UP001353858"/>
    </source>
</evidence>
<feature type="chain" id="PRO_5042917707" description="Peptidase S1 domain-containing protein" evidence="7">
    <location>
        <begin position="24"/>
        <end position="249"/>
    </location>
</feature>
<keyword evidence="2 6" id="KW-0645">Protease</keyword>
<evidence type="ECO:0000256" key="7">
    <source>
        <dbReference type="SAM" id="SignalP"/>
    </source>
</evidence>
<keyword evidence="10" id="KW-1185">Reference proteome</keyword>
<dbReference type="PROSITE" id="PS50240">
    <property type="entry name" value="TRYPSIN_DOM"/>
    <property type="match status" value="1"/>
</dbReference>
<comment type="caution">
    <text evidence="9">The sequence shown here is derived from an EMBL/GenBank/DDBJ whole genome shotgun (WGS) entry which is preliminary data.</text>
</comment>
<proteinExistence type="inferred from homology"/>
<dbReference type="InterPro" id="IPR018114">
    <property type="entry name" value="TRYPSIN_HIS"/>
</dbReference>
<dbReference type="InterPro" id="IPR001314">
    <property type="entry name" value="Peptidase_S1A"/>
</dbReference>
<dbReference type="InterPro" id="IPR009003">
    <property type="entry name" value="Peptidase_S1_PA"/>
</dbReference>
<dbReference type="EMBL" id="JARPUR010000004">
    <property type="protein sequence ID" value="KAK4878899.1"/>
    <property type="molecule type" value="Genomic_DNA"/>
</dbReference>
<dbReference type="Gene3D" id="2.40.10.10">
    <property type="entry name" value="Trypsin-like serine proteases"/>
    <property type="match status" value="1"/>
</dbReference>
<dbReference type="PROSITE" id="PS00134">
    <property type="entry name" value="TRYPSIN_HIS"/>
    <property type="match status" value="1"/>
</dbReference>
<dbReference type="GO" id="GO:0006508">
    <property type="term" value="P:proteolysis"/>
    <property type="evidence" value="ECO:0007669"/>
    <property type="project" value="UniProtKB-KW"/>
</dbReference>
<dbReference type="SUPFAM" id="SSF50494">
    <property type="entry name" value="Trypsin-like serine proteases"/>
    <property type="match status" value="1"/>
</dbReference>
<dbReference type="InterPro" id="IPR001254">
    <property type="entry name" value="Trypsin_dom"/>
</dbReference>
<accession>A0AAN7PVY4</accession>
<keyword evidence="7" id="KW-0732">Signal</keyword>
<dbReference type="InterPro" id="IPR043504">
    <property type="entry name" value="Peptidase_S1_PA_chymotrypsin"/>
</dbReference>
<dbReference type="PANTHER" id="PTHR24276:SF96">
    <property type="entry name" value="PEPTIDASE S1 DOMAIN-CONTAINING PROTEIN"/>
    <property type="match status" value="1"/>
</dbReference>
<reference evidence="10" key="1">
    <citation type="submission" date="2023-01" db="EMBL/GenBank/DDBJ databases">
        <title>Key to firefly adult light organ development and bioluminescence: homeobox transcription factors regulate luciferase expression and transportation to peroxisome.</title>
        <authorList>
            <person name="Fu X."/>
        </authorList>
    </citation>
    <scope>NUCLEOTIDE SEQUENCE [LARGE SCALE GENOMIC DNA]</scope>
</reference>
<dbReference type="SMART" id="SM00020">
    <property type="entry name" value="Tryp_SPc"/>
    <property type="match status" value="1"/>
</dbReference>
<evidence type="ECO:0000259" key="8">
    <source>
        <dbReference type="PROSITE" id="PS50240"/>
    </source>
</evidence>
<name>A0AAN7PVY4_9COLE</name>
<dbReference type="GO" id="GO:0004252">
    <property type="term" value="F:serine-type endopeptidase activity"/>
    <property type="evidence" value="ECO:0007669"/>
    <property type="project" value="InterPro"/>
</dbReference>
<dbReference type="PRINTS" id="PR00722">
    <property type="entry name" value="CHYMOTRYPSIN"/>
</dbReference>
<evidence type="ECO:0000256" key="5">
    <source>
        <dbReference type="ARBA" id="ARBA00023157"/>
    </source>
</evidence>
<evidence type="ECO:0000256" key="2">
    <source>
        <dbReference type="ARBA" id="ARBA00022670"/>
    </source>
</evidence>
<dbReference type="AlphaFoldDB" id="A0AAN7PVY4"/>
<evidence type="ECO:0000256" key="3">
    <source>
        <dbReference type="ARBA" id="ARBA00022801"/>
    </source>
</evidence>
<dbReference type="FunFam" id="2.40.10.10:FF:000034">
    <property type="entry name" value="Eupolytin"/>
    <property type="match status" value="1"/>
</dbReference>
<evidence type="ECO:0000313" key="9">
    <source>
        <dbReference type="EMBL" id="KAK4878899.1"/>
    </source>
</evidence>
<evidence type="ECO:0000256" key="4">
    <source>
        <dbReference type="ARBA" id="ARBA00022825"/>
    </source>
</evidence>
<feature type="domain" description="Peptidase S1" evidence="8">
    <location>
        <begin position="28"/>
        <end position="248"/>
    </location>
</feature>
<comment type="similarity">
    <text evidence="1">Belongs to the peptidase S1 family.</text>
</comment>
<dbReference type="PANTHER" id="PTHR24276">
    <property type="entry name" value="POLYSERASE-RELATED"/>
    <property type="match status" value="1"/>
</dbReference>
<dbReference type="CDD" id="cd00190">
    <property type="entry name" value="Tryp_SPc"/>
    <property type="match status" value="1"/>
</dbReference>
<sequence length="249" mass="26865">MIVRSVVNFLLMVTALCGSRTAALDTRIINGTLASNGKYPYHVALNSTTVGYLCGGSIVNPRWILTAAHCFNKPNVFTILVGTNKLSSGGQTYDVETIKRHPSYNIQTLLYDVAVVKTTTAIIFSPTVQPITLATVLPLPGTEAFLVGWGWITYPSNTVPNELQFLNTTLISRLMCQISFLGMIPIPATHICAFKQQTGACKGDSGGALVANNVQIGITSFGEPCAIGYPDAYTNVPFVYSWIIENIPI</sequence>
<dbReference type="PROSITE" id="PS00135">
    <property type="entry name" value="TRYPSIN_SER"/>
    <property type="match status" value="1"/>
</dbReference>
<organism evidence="9 10">
    <name type="scientific">Aquatica leii</name>
    <dbReference type="NCBI Taxonomy" id="1421715"/>
    <lineage>
        <taxon>Eukaryota</taxon>
        <taxon>Metazoa</taxon>
        <taxon>Ecdysozoa</taxon>
        <taxon>Arthropoda</taxon>
        <taxon>Hexapoda</taxon>
        <taxon>Insecta</taxon>
        <taxon>Pterygota</taxon>
        <taxon>Neoptera</taxon>
        <taxon>Endopterygota</taxon>
        <taxon>Coleoptera</taxon>
        <taxon>Polyphaga</taxon>
        <taxon>Elateriformia</taxon>
        <taxon>Elateroidea</taxon>
        <taxon>Lampyridae</taxon>
        <taxon>Luciolinae</taxon>
        <taxon>Aquatica</taxon>
    </lineage>
</organism>
<keyword evidence="3 6" id="KW-0378">Hydrolase</keyword>
<protein>
    <recommendedName>
        <fullName evidence="8">Peptidase S1 domain-containing protein</fullName>
    </recommendedName>
</protein>
<dbReference type="Pfam" id="PF00089">
    <property type="entry name" value="Trypsin"/>
    <property type="match status" value="1"/>
</dbReference>